<dbReference type="AlphaFoldDB" id="A0A9P6ATN9"/>
<dbReference type="Gene3D" id="3.80.10.10">
    <property type="entry name" value="Ribonuclease Inhibitor"/>
    <property type="match status" value="1"/>
</dbReference>
<dbReference type="InterPro" id="IPR032675">
    <property type="entry name" value="LRR_dom_sf"/>
</dbReference>
<keyword evidence="2" id="KW-1185">Reference proteome</keyword>
<proteinExistence type="predicted"/>
<evidence type="ECO:0008006" key="3">
    <source>
        <dbReference type="Google" id="ProtNLM"/>
    </source>
</evidence>
<dbReference type="SUPFAM" id="SSF52047">
    <property type="entry name" value="RNI-like"/>
    <property type="match status" value="1"/>
</dbReference>
<gene>
    <name evidence="1" type="ORF">BS47DRAFT_1346672</name>
</gene>
<evidence type="ECO:0000313" key="1">
    <source>
        <dbReference type="EMBL" id="KAF9511514.1"/>
    </source>
</evidence>
<dbReference type="OrthoDB" id="2269034at2759"/>
<name>A0A9P6ATN9_9AGAM</name>
<evidence type="ECO:0000313" key="2">
    <source>
        <dbReference type="Proteomes" id="UP000886523"/>
    </source>
</evidence>
<dbReference type="EMBL" id="MU128999">
    <property type="protein sequence ID" value="KAF9511514.1"/>
    <property type="molecule type" value="Genomic_DNA"/>
</dbReference>
<sequence length="417" mass="46862">MCVSHLWRDLAIKTVSLWTTLYLVYEYSDRPDSESILAEMHRTLERSKSAPLTIIWDTDHAIPVNNEAIDILRGHIWRLVDLQFEAFTSPLMSDLETILACGGVVPTLESLECSGRMDFTHCRDPTERDKPITTLDLLPVPALHVVFTKLLCLTLVSVWMSCDEFRLVLNTCACLKELFLIDTTTNGYDQGGGIEMPSLVVLDFTYIHSNDLRSFLRLIYPPHLRELGIEMTMMDMGRSRWGAEGTEPVGEGPIIRDLVDFLAANLSCTSTSSPPTSALSKLRLANMFDQHASWEDYVRLMEAMPDLRHLDFHFVKFPPMIDVTEDAIKAHGIMCPKLTRLSVTGVSKDFPFNQLAAILKHRMESGKKLPILEAYPSDDAAHIPVNEVGGDLWAETVANVARSFVGEVTQYSGAWLM</sequence>
<reference evidence="1" key="1">
    <citation type="journal article" date="2020" name="Nat. Commun.">
        <title>Large-scale genome sequencing of mycorrhizal fungi provides insights into the early evolution of symbiotic traits.</title>
        <authorList>
            <person name="Miyauchi S."/>
            <person name="Kiss E."/>
            <person name="Kuo A."/>
            <person name="Drula E."/>
            <person name="Kohler A."/>
            <person name="Sanchez-Garcia M."/>
            <person name="Morin E."/>
            <person name="Andreopoulos B."/>
            <person name="Barry K.W."/>
            <person name="Bonito G."/>
            <person name="Buee M."/>
            <person name="Carver A."/>
            <person name="Chen C."/>
            <person name="Cichocki N."/>
            <person name="Clum A."/>
            <person name="Culley D."/>
            <person name="Crous P.W."/>
            <person name="Fauchery L."/>
            <person name="Girlanda M."/>
            <person name="Hayes R.D."/>
            <person name="Keri Z."/>
            <person name="LaButti K."/>
            <person name="Lipzen A."/>
            <person name="Lombard V."/>
            <person name="Magnuson J."/>
            <person name="Maillard F."/>
            <person name="Murat C."/>
            <person name="Nolan M."/>
            <person name="Ohm R.A."/>
            <person name="Pangilinan J."/>
            <person name="Pereira M.F."/>
            <person name="Perotto S."/>
            <person name="Peter M."/>
            <person name="Pfister S."/>
            <person name="Riley R."/>
            <person name="Sitrit Y."/>
            <person name="Stielow J.B."/>
            <person name="Szollosi G."/>
            <person name="Zifcakova L."/>
            <person name="Stursova M."/>
            <person name="Spatafora J.W."/>
            <person name="Tedersoo L."/>
            <person name="Vaario L.M."/>
            <person name="Yamada A."/>
            <person name="Yan M."/>
            <person name="Wang P."/>
            <person name="Xu J."/>
            <person name="Bruns T."/>
            <person name="Baldrian P."/>
            <person name="Vilgalys R."/>
            <person name="Dunand C."/>
            <person name="Henrissat B."/>
            <person name="Grigoriev I.V."/>
            <person name="Hibbett D."/>
            <person name="Nagy L.G."/>
            <person name="Martin F.M."/>
        </authorList>
    </citation>
    <scope>NUCLEOTIDE SEQUENCE</scope>
    <source>
        <strain evidence="1">UP504</strain>
    </source>
</reference>
<dbReference type="Proteomes" id="UP000886523">
    <property type="component" value="Unassembled WGS sequence"/>
</dbReference>
<protein>
    <recommendedName>
        <fullName evidence="3">F-box domain-containing protein</fullName>
    </recommendedName>
</protein>
<organism evidence="1 2">
    <name type="scientific">Hydnum rufescens UP504</name>
    <dbReference type="NCBI Taxonomy" id="1448309"/>
    <lineage>
        <taxon>Eukaryota</taxon>
        <taxon>Fungi</taxon>
        <taxon>Dikarya</taxon>
        <taxon>Basidiomycota</taxon>
        <taxon>Agaricomycotina</taxon>
        <taxon>Agaricomycetes</taxon>
        <taxon>Cantharellales</taxon>
        <taxon>Hydnaceae</taxon>
        <taxon>Hydnum</taxon>
    </lineage>
</organism>
<comment type="caution">
    <text evidence="1">The sequence shown here is derived from an EMBL/GenBank/DDBJ whole genome shotgun (WGS) entry which is preliminary data.</text>
</comment>
<accession>A0A9P6ATN9</accession>